<dbReference type="Proteomes" id="UP001232117">
    <property type="component" value="Chromosome"/>
</dbReference>
<evidence type="ECO:0000313" key="1">
    <source>
        <dbReference type="EMBL" id="WGK94390.1"/>
    </source>
</evidence>
<dbReference type="RefSeq" id="WP_264532884.1">
    <property type="nucleotide sequence ID" value="NZ_CP092332.1"/>
</dbReference>
<name>A0ABY8N417_9FLAO</name>
<reference evidence="1 2" key="1">
    <citation type="submission" date="2022-02" db="EMBL/GenBank/DDBJ databases">
        <authorList>
            <person name="Cha I.-T."/>
            <person name="Lee K.-E."/>
            <person name="Park S.-J."/>
        </authorList>
    </citation>
    <scope>NUCLEOTIDE SEQUENCE [LARGE SCALE GENOMIC DNA]</scope>
    <source>
        <strain evidence="1 2">K3R-10</strain>
    </source>
</reference>
<evidence type="ECO:0008006" key="3">
    <source>
        <dbReference type="Google" id="ProtNLM"/>
    </source>
</evidence>
<reference evidence="1 2" key="2">
    <citation type="submission" date="2023-06" db="EMBL/GenBank/DDBJ databases">
        <title>Complete Genome Sequence of Flavobacterium keumense K3R-10.</title>
        <authorList>
            <person name="Jeong H."/>
            <person name="Jhang S.Y."/>
            <person name="Kim J.N."/>
        </authorList>
    </citation>
    <scope>NUCLEOTIDE SEQUENCE [LARGE SCALE GENOMIC DNA]</scope>
    <source>
        <strain evidence="1 2">K3R-10</strain>
    </source>
</reference>
<gene>
    <name evidence="1" type="ORF">MG292_09940</name>
</gene>
<evidence type="ECO:0000313" key="2">
    <source>
        <dbReference type="Proteomes" id="UP001232117"/>
    </source>
</evidence>
<accession>A0ABY8N417</accession>
<protein>
    <recommendedName>
        <fullName evidence="3">DUF4369 domain-containing protein</fullName>
    </recommendedName>
</protein>
<organism evidence="1 2">
    <name type="scientific">Flavobacterium keumense</name>
    <dbReference type="NCBI Taxonomy" id="1306518"/>
    <lineage>
        <taxon>Bacteria</taxon>
        <taxon>Pseudomonadati</taxon>
        <taxon>Bacteroidota</taxon>
        <taxon>Flavobacteriia</taxon>
        <taxon>Flavobacteriales</taxon>
        <taxon>Flavobacteriaceae</taxon>
        <taxon>Flavobacterium</taxon>
    </lineage>
</organism>
<sequence length="304" mass="36262">MKSILLFLFGILFSLFSFGKVKQDSIIIKGSFQGDFNVSKVSLFAYNKKVPIVEKNISGKSFSFSLSEKIEPGIYYLQYINEKSIKTDFIIDNNEKTICVELKKGNFFYQPLPIFKESVINIKWYEYLNQTQIRVARLNNLFDFFALFPSQLDNKILRYYQKERRQYYKIFSNFVKNNSDNWAGLIVANNPYYFSNLRKKPVVRDFLRHDYYWEGIDTNNPKLINTPLYTEQINNYLNYVYDISKHHPFSEDEMQKEFKRSADVVFERFSKNNDTKQFALNCLVDFFVLKNNKELLSYISEKKH</sequence>
<proteinExistence type="predicted"/>
<dbReference type="EMBL" id="CP092332">
    <property type="protein sequence ID" value="WGK94390.1"/>
    <property type="molecule type" value="Genomic_DNA"/>
</dbReference>
<keyword evidence="2" id="KW-1185">Reference proteome</keyword>